<dbReference type="EMBL" id="UINC01046338">
    <property type="protein sequence ID" value="SVB54220.1"/>
    <property type="molecule type" value="Genomic_DNA"/>
</dbReference>
<feature type="non-terminal residue" evidence="1">
    <location>
        <position position="1"/>
    </location>
</feature>
<proteinExistence type="predicted"/>
<protein>
    <submittedName>
        <fullName evidence="1">Uncharacterized protein</fullName>
    </submittedName>
</protein>
<name>A0A382EU25_9ZZZZ</name>
<organism evidence="1">
    <name type="scientific">marine metagenome</name>
    <dbReference type="NCBI Taxonomy" id="408172"/>
    <lineage>
        <taxon>unclassified sequences</taxon>
        <taxon>metagenomes</taxon>
        <taxon>ecological metagenomes</taxon>
    </lineage>
</organism>
<accession>A0A382EU25</accession>
<dbReference type="AlphaFoldDB" id="A0A382EU25"/>
<sequence>ANLESSSVNITGGAVTGITDITVADGGTGLSAVAKGSLLVANTANTLSALDGGGSTDKVLTYNYSSDTITWENAVDGGTYS</sequence>
<gene>
    <name evidence="1" type="ORF">METZ01_LOCUS207074</name>
</gene>
<evidence type="ECO:0000313" key="1">
    <source>
        <dbReference type="EMBL" id="SVB54220.1"/>
    </source>
</evidence>
<reference evidence="1" key="1">
    <citation type="submission" date="2018-05" db="EMBL/GenBank/DDBJ databases">
        <authorList>
            <person name="Lanie J.A."/>
            <person name="Ng W.-L."/>
            <person name="Kazmierczak K.M."/>
            <person name="Andrzejewski T.M."/>
            <person name="Davidsen T.M."/>
            <person name="Wayne K.J."/>
            <person name="Tettelin H."/>
            <person name="Glass J.I."/>
            <person name="Rusch D."/>
            <person name="Podicherti R."/>
            <person name="Tsui H.-C.T."/>
            <person name="Winkler M.E."/>
        </authorList>
    </citation>
    <scope>NUCLEOTIDE SEQUENCE</scope>
</reference>